<dbReference type="SMART" id="SM00487">
    <property type="entry name" value="DEXDc"/>
    <property type="match status" value="1"/>
</dbReference>
<dbReference type="SMART" id="SM00490">
    <property type="entry name" value="HELICc"/>
    <property type="match status" value="1"/>
</dbReference>
<evidence type="ECO:0000259" key="7">
    <source>
        <dbReference type="PROSITE" id="PS51194"/>
    </source>
</evidence>
<name>A0A8J7AYV5_9CYAN</name>
<dbReference type="AlphaFoldDB" id="A0A8J7AYV5"/>
<dbReference type="InterPro" id="IPR001650">
    <property type="entry name" value="Helicase_C-like"/>
</dbReference>
<dbReference type="InterPro" id="IPR050699">
    <property type="entry name" value="RNA-DNA_Helicase"/>
</dbReference>
<dbReference type="EMBL" id="JADEWZ010000005">
    <property type="protein sequence ID" value="MBE9115154.1"/>
    <property type="molecule type" value="Genomic_DNA"/>
</dbReference>
<dbReference type="SUPFAM" id="SSF52540">
    <property type="entry name" value="P-loop containing nucleoside triphosphate hydrolases"/>
    <property type="match status" value="1"/>
</dbReference>
<dbReference type="SMART" id="SM01142">
    <property type="entry name" value="DSHCT"/>
    <property type="match status" value="1"/>
</dbReference>
<keyword evidence="3 8" id="KW-0347">Helicase</keyword>
<evidence type="ECO:0000256" key="3">
    <source>
        <dbReference type="ARBA" id="ARBA00022806"/>
    </source>
</evidence>
<dbReference type="InterPro" id="IPR012961">
    <property type="entry name" value="Ski2/MTR4_C"/>
</dbReference>
<protein>
    <submittedName>
        <fullName evidence="8">DEAD/DEAH box helicase</fullName>
    </submittedName>
</protein>
<dbReference type="GO" id="GO:0003676">
    <property type="term" value="F:nucleic acid binding"/>
    <property type="evidence" value="ECO:0007669"/>
    <property type="project" value="InterPro"/>
</dbReference>
<dbReference type="PROSITE" id="PS51192">
    <property type="entry name" value="HELICASE_ATP_BIND_1"/>
    <property type="match status" value="1"/>
</dbReference>
<dbReference type="InterPro" id="IPR011545">
    <property type="entry name" value="DEAD/DEAH_box_helicase_dom"/>
</dbReference>
<dbReference type="CDD" id="cd18795">
    <property type="entry name" value="SF2_C_Ski2"/>
    <property type="match status" value="1"/>
</dbReference>
<feature type="coiled-coil region" evidence="5">
    <location>
        <begin position="508"/>
        <end position="535"/>
    </location>
</feature>
<accession>A0A8J7AYV5</accession>
<organism evidence="8 9">
    <name type="scientific">Lusitaniella coriacea LEGE 07157</name>
    <dbReference type="NCBI Taxonomy" id="945747"/>
    <lineage>
        <taxon>Bacteria</taxon>
        <taxon>Bacillati</taxon>
        <taxon>Cyanobacteriota</taxon>
        <taxon>Cyanophyceae</taxon>
        <taxon>Spirulinales</taxon>
        <taxon>Lusitaniellaceae</taxon>
        <taxon>Lusitaniella</taxon>
    </lineage>
</organism>
<dbReference type="PROSITE" id="PS51194">
    <property type="entry name" value="HELICASE_CTER"/>
    <property type="match status" value="1"/>
</dbReference>
<keyword evidence="9" id="KW-1185">Reference proteome</keyword>
<proteinExistence type="predicted"/>
<sequence>MNLPQSPTNLNLETLFPFELDDFQKDAIAALDAGQSVVVCAPTGSGKTLIGEYAIHRALAQGQRVFYTTPLKALSNQKLRDFQQKFGEELVGLITGDILINVKAPVVVMTTEIFRNMLYETPIGQVGTSVRDIGAVILDECHYLSDRQRGTVWEESIIYCPTQIQLVALSATIGNPQELTDWISSVRASAQQEETEENDCTLINSDFRPVPLRFYFSTVKGLVPLLNGKQTQINPKLKAKHPHKRRRRRMEDCPSIPLVISQLQERDMLPAIYLIFSRRGCDRAVDILSEKTLVNPNEARRIQQRIDEFIQQHPEASKNGQFEPLTRGIASHHAGLLPDWKSLVEELFEAGLVKVVFATATLAAGINMPARTTVLSALSKRSDDGHRLLTPSEFLQISGRAGRRGMDTIGHVVTVQTPFEGAKEAAYLATATPEPLRSWFTPSYGMVLNLLQKHTIKEAKDLLERSFAEYLAQRKLAPEQQAIASLTTDIAKLNIELAPINPKQFTDYEKLSERLKEERRLVKVLQQQAEATQKVEIAKTLTDIAPGQIFYLKGKQIPVQEPLPALLFEKAPGKGQSPYLICLGANNRWYVSASNNVVGIADISFPESALSSLVPPTGLTLKQGQTRKGDAASVPIAQQIRDRVQPLTPAPEVLEYQERVERLTAKLENHPLHQWGNSKNLLKRYKKRLALREQLKQSQSKYQRHQLNRSYYWQDFLNLIEILREFGALDEFVPTPLGEATAAIRSENELWLSLILLSGELETLAPHQLAATLCAAITETPRQDSWSNFAPSQESLEVLDKLQNTRRRLNQVQHQHNVALPVWLERRLMGVVEQWALGEAFSVDWNQLCDETSLDDGDIVRMLRRTVDVLLQLPQIPGISEILQINARLAATQMRRFPV</sequence>
<keyword evidence="5" id="KW-0175">Coiled coil</keyword>
<comment type="caution">
    <text evidence="8">The sequence shown here is derived from an EMBL/GenBank/DDBJ whole genome shotgun (WGS) entry which is preliminary data.</text>
</comment>
<evidence type="ECO:0000313" key="9">
    <source>
        <dbReference type="Proteomes" id="UP000654482"/>
    </source>
</evidence>
<dbReference type="Pfam" id="PF00271">
    <property type="entry name" value="Helicase_C"/>
    <property type="match status" value="1"/>
</dbReference>
<keyword evidence="4" id="KW-0067">ATP-binding</keyword>
<evidence type="ECO:0000256" key="1">
    <source>
        <dbReference type="ARBA" id="ARBA00022741"/>
    </source>
</evidence>
<feature type="domain" description="Helicase C-terminal" evidence="7">
    <location>
        <begin position="280"/>
        <end position="451"/>
    </location>
</feature>
<evidence type="ECO:0000256" key="5">
    <source>
        <dbReference type="SAM" id="Coils"/>
    </source>
</evidence>
<feature type="domain" description="Helicase ATP-binding" evidence="6">
    <location>
        <begin position="28"/>
        <end position="191"/>
    </location>
</feature>
<dbReference type="GO" id="GO:0070478">
    <property type="term" value="P:nuclear-transcribed mRNA catabolic process, 3'-5' exonucleolytic nonsense-mediated decay"/>
    <property type="evidence" value="ECO:0007669"/>
    <property type="project" value="TreeGrafter"/>
</dbReference>
<keyword evidence="2" id="KW-0378">Hydrolase</keyword>
<dbReference type="GO" id="GO:0016787">
    <property type="term" value="F:hydrolase activity"/>
    <property type="evidence" value="ECO:0007669"/>
    <property type="project" value="UniProtKB-KW"/>
</dbReference>
<evidence type="ECO:0000313" key="8">
    <source>
        <dbReference type="EMBL" id="MBE9115154.1"/>
    </source>
</evidence>
<reference evidence="8" key="1">
    <citation type="submission" date="2020-10" db="EMBL/GenBank/DDBJ databases">
        <authorList>
            <person name="Castelo-Branco R."/>
            <person name="Eusebio N."/>
            <person name="Adriana R."/>
            <person name="Vieira A."/>
            <person name="Brugerolle De Fraissinette N."/>
            <person name="Rezende De Castro R."/>
            <person name="Schneider M.P."/>
            <person name="Vasconcelos V."/>
            <person name="Leao P.N."/>
        </authorList>
    </citation>
    <scope>NUCLEOTIDE SEQUENCE</scope>
    <source>
        <strain evidence="8">LEGE 07157</strain>
    </source>
</reference>
<keyword evidence="1" id="KW-0547">Nucleotide-binding</keyword>
<dbReference type="Gene3D" id="1.10.3380.30">
    <property type="match status" value="1"/>
</dbReference>
<evidence type="ECO:0000256" key="2">
    <source>
        <dbReference type="ARBA" id="ARBA00022801"/>
    </source>
</evidence>
<gene>
    <name evidence="8" type="ORF">IQ249_04500</name>
</gene>
<dbReference type="RefSeq" id="WP_194028249.1">
    <property type="nucleotide sequence ID" value="NZ_JADEWZ010000005.1"/>
</dbReference>
<dbReference type="GO" id="GO:0055087">
    <property type="term" value="C:Ski complex"/>
    <property type="evidence" value="ECO:0007669"/>
    <property type="project" value="TreeGrafter"/>
</dbReference>
<evidence type="ECO:0000256" key="4">
    <source>
        <dbReference type="ARBA" id="ARBA00022840"/>
    </source>
</evidence>
<dbReference type="Proteomes" id="UP000654482">
    <property type="component" value="Unassembled WGS sequence"/>
</dbReference>
<dbReference type="PANTHER" id="PTHR12131:SF1">
    <property type="entry name" value="ATP-DEPENDENT RNA HELICASE SUPV3L1, MITOCHONDRIAL-RELATED"/>
    <property type="match status" value="1"/>
</dbReference>
<dbReference type="PANTHER" id="PTHR12131">
    <property type="entry name" value="ATP-DEPENDENT RNA AND DNA HELICASE"/>
    <property type="match status" value="1"/>
</dbReference>
<dbReference type="GO" id="GO:0005524">
    <property type="term" value="F:ATP binding"/>
    <property type="evidence" value="ECO:0007669"/>
    <property type="project" value="UniProtKB-KW"/>
</dbReference>
<dbReference type="Gene3D" id="3.40.50.300">
    <property type="entry name" value="P-loop containing nucleotide triphosphate hydrolases"/>
    <property type="match status" value="2"/>
</dbReference>
<evidence type="ECO:0000259" key="6">
    <source>
        <dbReference type="PROSITE" id="PS51192"/>
    </source>
</evidence>
<dbReference type="GO" id="GO:0004386">
    <property type="term" value="F:helicase activity"/>
    <property type="evidence" value="ECO:0007669"/>
    <property type="project" value="UniProtKB-KW"/>
</dbReference>
<dbReference type="Pfam" id="PF08148">
    <property type="entry name" value="DSHCT"/>
    <property type="match status" value="1"/>
</dbReference>
<dbReference type="Pfam" id="PF00270">
    <property type="entry name" value="DEAD"/>
    <property type="match status" value="1"/>
</dbReference>
<dbReference type="InterPro" id="IPR027417">
    <property type="entry name" value="P-loop_NTPase"/>
</dbReference>
<dbReference type="InterPro" id="IPR014001">
    <property type="entry name" value="Helicase_ATP-bd"/>
</dbReference>